<sequence>MLMKPDPAIMAELGGTLSPEPSDDEDCPRYTPEELAEFFLDFYTFLTTLHYDKADLKVPPPEGWPGFTPELCAGFKSDYALEILRHLPYLNSRAAIHYKSGLVDYTVFDREYFERGEWREENIDFESSEGEVDPSHAFFIAFGRESNGVDLLLDTLHGEILVNFIRCGSGGSHDVPTFFGDLKRAYQSLKLIPCVGRVTIEAEGVDEREGEITEEEFRAQTGDWGTDLDVQYVRQMYRRHGWPGAFRKEEAAKAIGELVESMGERGEWEGESMLSHASLD</sequence>
<dbReference type="Proteomes" id="UP001338125">
    <property type="component" value="Unassembled WGS sequence"/>
</dbReference>
<proteinExistence type="predicted"/>
<dbReference type="EMBL" id="JAVFKD010000012">
    <property type="protein sequence ID" value="KAK5993605.1"/>
    <property type="molecule type" value="Genomic_DNA"/>
</dbReference>
<accession>A0ABR0SPC4</accession>
<evidence type="ECO:0000313" key="1">
    <source>
        <dbReference type="EMBL" id="KAK5993605.1"/>
    </source>
</evidence>
<comment type="caution">
    <text evidence="1">The sequence shown here is derived from an EMBL/GenBank/DDBJ whole genome shotgun (WGS) entry which is preliminary data.</text>
</comment>
<keyword evidence="2" id="KW-1185">Reference proteome</keyword>
<gene>
    <name evidence="1" type="ORF">PT974_07039</name>
</gene>
<organism evidence="1 2">
    <name type="scientific">Cladobotryum mycophilum</name>
    <dbReference type="NCBI Taxonomy" id="491253"/>
    <lineage>
        <taxon>Eukaryota</taxon>
        <taxon>Fungi</taxon>
        <taxon>Dikarya</taxon>
        <taxon>Ascomycota</taxon>
        <taxon>Pezizomycotina</taxon>
        <taxon>Sordariomycetes</taxon>
        <taxon>Hypocreomycetidae</taxon>
        <taxon>Hypocreales</taxon>
        <taxon>Hypocreaceae</taxon>
        <taxon>Cladobotryum</taxon>
    </lineage>
</organism>
<name>A0ABR0SPC4_9HYPO</name>
<protein>
    <submittedName>
        <fullName evidence="1">Uncharacterized protein</fullName>
    </submittedName>
</protein>
<evidence type="ECO:0000313" key="2">
    <source>
        <dbReference type="Proteomes" id="UP001338125"/>
    </source>
</evidence>
<reference evidence="1 2" key="1">
    <citation type="submission" date="2024-01" db="EMBL/GenBank/DDBJ databases">
        <title>Complete genome of Cladobotryum mycophilum ATHUM6906.</title>
        <authorList>
            <person name="Christinaki A.C."/>
            <person name="Myridakis A.I."/>
            <person name="Kouvelis V.N."/>
        </authorList>
    </citation>
    <scope>NUCLEOTIDE SEQUENCE [LARGE SCALE GENOMIC DNA]</scope>
    <source>
        <strain evidence="1 2">ATHUM6906</strain>
    </source>
</reference>